<dbReference type="InterPro" id="IPR018109">
    <property type="entry name" value="Folylpolyglutamate_synth_CS"/>
</dbReference>
<dbReference type="PROSITE" id="PS01012">
    <property type="entry name" value="FOLYLPOLYGLU_SYNT_2"/>
    <property type="match status" value="1"/>
</dbReference>
<dbReference type="AlphaFoldDB" id="A0A921ZM34"/>
<comment type="function">
    <text evidence="14">Catalyzes conversion of folates to polyglutamate derivatives allowing concentration of folate compounds in the cell and the intracellular retention of these cofactors, which are important substrates for most of the folate-dependent enzymes that are involved in one-carbon transfer reactions involved in purine, pyrimidine and amino acid synthesis.</text>
</comment>
<proteinExistence type="inferred from homology"/>
<comment type="cofactor">
    <cofactor evidence="14">
        <name>a monovalent cation</name>
        <dbReference type="ChEBI" id="CHEBI:60242"/>
    </cofactor>
    <text evidence="14">A monovalent cation.</text>
</comment>
<evidence type="ECO:0000256" key="4">
    <source>
        <dbReference type="ARBA" id="ARBA00005150"/>
    </source>
</evidence>
<dbReference type="PROSITE" id="PS01011">
    <property type="entry name" value="FOLYLPOLYGLU_SYNT_1"/>
    <property type="match status" value="1"/>
</dbReference>
<evidence type="ECO:0000256" key="13">
    <source>
        <dbReference type="ARBA" id="ARBA00047493"/>
    </source>
</evidence>
<evidence type="ECO:0000256" key="1">
    <source>
        <dbReference type="ARBA" id="ARBA00004273"/>
    </source>
</evidence>
<reference evidence="15" key="2">
    <citation type="submission" date="2020-12" db="EMBL/GenBank/DDBJ databases">
        <authorList>
            <person name="Kanost M."/>
        </authorList>
    </citation>
    <scope>NUCLEOTIDE SEQUENCE</scope>
</reference>
<dbReference type="NCBIfam" id="TIGR01499">
    <property type="entry name" value="folC"/>
    <property type="match status" value="1"/>
</dbReference>
<evidence type="ECO:0000256" key="2">
    <source>
        <dbReference type="ARBA" id="ARBA00004305"/>
    </source>
</evidence>
<dbReference type="PANTHER" id="PTHR11136">
    <property type="entry name" value="FOLYLPOLYGLUTAMATE SYNTHASE-RELATED"/>
    <property type="match status" value="1"/>
</dbReference>
<evidence type="ECO:0000313" key="15">
    <source>
        <dbReference type="EMBL" id="KAG6459714.1"/>
    </source>
</evidence>
<dbReference type="EC" id="6.3.2.17" evidence="14"/>
<name>A0A921ZM34_MANSE</name>
<evidence type="ECO:0000256" key="14">
    <source>
        <dbReference type="PIRNR" id="PIRNR038895"/>
    </source>
</evidence>
<keyword evidence="16" id="KW-1185">Reference proteome</keyword>
<evidence type="ECO:0000256" key="6">
    <source>
        <dbReference type="ARBA" id="ARBA00022563"/>
    </source>
</evidence>
<evidence type="ECO:0000256" key="12">
    <source>
        <dbReference type="ARBA" id="ARBA00023136"/>
    </source>
</evidence>
<dbReference type="Proteomes" id="UP000791440">
    <property type="component" value="Unassembled WGS sequence"/>
</dbReference>
<comment type="subcellular location">
    <subcellularLocation>
        <location evidence="3">Cytoplasm</location>
    </subcellularLocation>
    <subcellularLocation>
        <location evidence="1">Mitochondrion inner membrane</location>
    </subcellularLocation>
    <subcellularLocation>
        <location evidence="2">Mitochondrion matrix</location>
    </subcellularLocation>
</comment>
<dbReference type="InterPro" id="IPR023600">
    <property type="entry name" value="Folylpolyglutamate_synth_euk"/>
</dbReference>
<keyword evidence="6 14" id="KW-0554">One-carbon metabolism</keyword>
<keyword evidence="12" id="KW-0472">Membrane</keyword>
<sequence length="483" mass="53749">MVSTKNSYEDAVGKLNKLQSNKSTIEQIRKEKAGHKCTNVEDMEYYLKRTGVSLSKLDEMSVIHVAGTKGKGSTSAMCESILRYHGFRTGFYSSPHLVAVRERIRLDGKVVSEEQFAHYFHEVYGKLDSSKAFEGDMPKYFAFLTVMAFNVFLEEKVDVAIVEVGIGGIVDYTNVLRKVPVVGITALGLDHTSILGTTLPEIAAAKAGVMKRGCEAYTVQQPQEAMDVLKSYADYVKCPLTVVPEYTHYKFPLTNGISLPINLEAYQTNASLAVQLSHAWMRIRKHGRNGFKNGLNGLKNGVNGTVLKKIVTELNEETVKGLTSCKWPGRYQIVETQYATFYLDGAHTKESVEICAEWFKDRSRHRPKALIFSATGDRNGKVLLKPLKEIGFDRAFFVIPTANKKISQNSDNFSLVEQDELIQRCQRHAEIWSGDHTSVMECVADALLTIEKEFQGEKSSILVTGSLHLVGAVLSILDPNLSS</sequence>
<accession>A0A921ZM34</accession>
<keyword evidence="11" id="KW-0496">Mitochondrion</keyword>
<gene>
    <name evidence="15" type="ORF">O3G_MSEX011548</name>
</gene>
<evidence type="ECO:0000256" key="11">
    <source>
        <dbReference type="ARBA" id="ARBA00023128"/>
    </source>
</evidence>
<comment type="pathway">
    <text evidence="4 14">Cofactor biosynthesis; tetrahydrofolylpolyglutamate biosynthesis.</text>
</comment>
<dbReference type="GO" id="GO:0004326">
    <property type="term" value="F:tetrahydrofolylpolyglutamate synthase activity"/>
    <property type="evidence" value="ECO:0007669"/>
    <property type="project" value="InterPro"/>
</dbReference>
<evidence type="ECO:0000256" key="10">
    <source>
        <dbReference type="ARBA" id="ARBA00022840"/>
    </source>
</evidence>
<dbReference type="EMBL" id="JH668634">
    <property type="protein sequence ID" value="KAG6459714.1"/>
    <property type="molecule type" value="Genomic_DNA"/>
</dbReference>
<dbReference type="PANTHER" id="PTHR11136:SF5">
    <property type="entry name" value="FOLYLPOLYGLUTAMATE SYNTHASE, MITOCHONDRIAL"/>
    <property type="match status" value="1"/>
</dbReference>
<keyword evidence="5" id="KW-0963">Cytoplasm</keyword>
<keyword evidence="9" id="KW-0999">Mitochondrion inner membrane</keyword>
<dbReference type="GO" id="GO:0005524">
    <property type="term" value="F:ATP binding"/>
    <property type="evidence" value="ECO:0007669"/>
    <property type="project" value="UniProtKB-KW"/>
</dbReference>
<dbReference type="GO" id="GO:0005829">
    <property type="term" value="C:cytosol"/>
    <property type="evidence" value="ECO:0007669"/>
    <property type="project" value="TreeGrafter"/>
</dbReference>
<keyword evidence="10" id="KW-0067">ATP-binding</keyword>
<comment type="catalytic activity">
    <reaction evidence="13 14">
        <text>(6S)-5,6,7,8-tetrahydrofolyl-(gamma-L-Glu)(n) + L-glutamate + ATP = (6S)-5,6,7,8-tetrahydrofolyl-(gamma-L-Glu)(n+1) + ADP + phosphate + H(+)</text>
        <dbReference type="Rhea" id="RHEA:10580"/>
        <dbReference type="Rhea" id="RHEA-COMP:14738"/>
        <dbReference type="Rhea" id="RHEA-COMP:14740"/>
        <dbReference type="ChEBI" id="CHEBI:15378"/>
        <dbReference type="ChEBI" id="CHEBI:29985"/>
        <dbReference type="ChEBI" id="CHEBI:30616"/>
        <dbReference type="ChEBI" id="CHEBI:43474"/>
        <dbReference type="ChEBI" id="CHEBI:141005"/>
        <dbReference type="ChEBI" id="CHEBI:456216"/>
        <dbReference type="EC" id="6.3.2.17"/>
    </reaction>
</comment>
<comment type="similarity">
    <text evidence="14">Belongs to the folylpolyglutamate synthase family.</text>
</comment>
<evidence type="ECO:0000256" key="9">
    <source>
        <dbReference type="ARBA" id="ARBA00022792"/>
    </source>
</evidence>
<evidence type="ECO:0000256" key="8">
    <source>
        <dbReference type="ARBA" id="ARBA00022741"/>
    </source>
</evidence>
<dbReference type="PIRSF" id="PIRSF038895">
    <property type="entry name" value="FPGS"/>
    <property type="match status" value="1"/>
</dbReference>
<organism evidence="15 16">
    <name type="scientific">Manduca sexta</name>
    <name type="common">Tobacco hawkmoth</name>
    <name type="synonym">Tobacco hornworm</name>
    <dbReference type="NCBI Taxonomy" id="7130"/>
    <lineage>
        <taxon>Eukaryota</taxon>
        <taxon>Metazoa</taxon>
        <taxon>Ecdysozoa</taxon>
        <taxon>Arthropoda</taxon>
        <taxon>Hexapoda</taxon>
        <taxon>Insecta</taxon>
        <taxon>Pterygota</taxon>
        <taxon>Neoptera</taxon>
        <taxon>Endopterygota</taxon>
        <taxon>Lepidoptera</taxon>
        <taxon>Glossata</taxon>
        <taxon>Ditrysia</taxon>
        <taxon>Bombycoidea</taxon>
        <taxon>Sphingidae</taxon>
        <taxon>Sphinginae</taxon>
        <taxon>Sphingini</taxon>
        <taxon>Manduca</taxon>
    </lineage>
</organism>
<evidence type="ECO:0000256" key="3">
    <source>
        <dbReference type="ARBA" id="ARBA00004496"/>
    </source>
</evidence>
<keyword evidence="7 14" id="KW-0436">Ligase</keyword>
<dbReference type="GO" id="GO:0005739">
    <property type="term" value="C:mitochondrion"/>
    <property type="evidence" value="ECO:0007669"/>
    <property type="project" value="TreeGrafter"/>
</dbReference>
<protein>
    <recommendedName>
        <fullName evidence="14">Folylpolyglutamate synthase</fullName>
        <ecNumber evidence="14">6.3.2.17</ecNumber>
    </recommendedName>
    <alternativeName>
        <fullName evidence="14">Folylpoly-gamma-glutamate synthetase</fullName>
    </alternativeName>
    <alternativeName>
        <fullName evidence="14">Tetrahydrofolylpolyglutamate synthase</fullName>
    </alternativeName>
</protein>
<dbReference type="InterPro" id="IPR001645">
    <property type="entry name" value="Folylpolyglutamate_synth"/>
</dbReference>
<keyword evidence="8" id="KW-0547">Nucleotide-binding</keyword>
<reference evidence="15" key="1">
    <citation type="journal article" date="2016" name="Insect Biochem. Mol. Biol.">
        <title>Multifaceted biological insights from a draft genome sequence of the tobacco hornworm moth, Manduca sexta.</title>
        <authorList>
            <person name="Kanost M.R."/>
            <person name="Arrese E.L."/>
            <person name="Cao X."/>
            <person name="Chen Y.R."/>
            <person name="Chellapilla S."/>
            <person name="Goldsmith M.R."/>
            <person name="Grosse-Wilde E."/>
            <person name="Heckel D.G."/>
            <person name="Herndon N."/>
            <person name="Jiang H."/>
            <person name="Papanicolaou A."/>
            <person name="Qu J."/>
            <person name="Soulages J.L."/>
            <person name="Vogel H."/>
            <person name="Walters J."/>
            <person name="Waterhouse R.M."/>
            <person name="Ahn S.J."/>
            <person name="Almeida F.C."/>
            <person name="An C."/>
            <person name="Aqrawi P."/>
            <person name="Bretschneider A."/>
            <person name="Bryant W.B."/>
            <person name="Bucks S."/>
            <person name="Chao H."/>
            <person name="Chevignon G."/>
            <person name="Christen J.M."/>
            <person name="Clarke D.F."/>
            <person name="Dittmer N.T."/>
            <person name="Ferguson L.C.F."/>
            <person name="Garavelou S."/>
            <person name="Gordon K.H.J."/>
            <person name="Gunaratna R.T."/>
            <person name="Han Y."/>
            <person name="Hauser F."/>
            <person name="He Y."/>
            <person name="Heidel-Fischer H."/>
            <person name="Hirsh A."/>
            <person name="Hu Y."/>
            <person name="Jiang H."/>
            <person name="Kalra D."/>
            <person name="Klinner C."/>
            <person name="Konig C."/>
            <person name="Kovar C."/>
            <person name="Kroll A.R."/>
            <person name="Kuwar S.S."/>
            <person name="Lee S.L."/>
            <person name="Lehman R."/>
            <person name="Li K."/>
            <person name="Li Z."/>
            <person name="Liang H."/>
            <person name="Lovelace S."/>
            <person name="Lu Z."/>
            <person name="Mansfield J.H."/>
            <person name="McCulloch K.J."/>
            <person name="Mathew T."/>
            <person name="Morton B."/>
            <person name="Muzny D.M."/>
            <person name="Neunemann D."/>
            <person name="Ongeri F."/>
            <person name="Pauchet Y."/>
            <person name="Pu L.L."/>
            <person name="Pyrousis I."/>
            <person name="Rao X.J."/>
            <person name="Redding A."/>
            <person name="Roesel C."/>
            <person name="Sanchez-Gracia A."/>
            <person name="Schaack S."/>
            <person name="Shukla A."/>
            <person name="Tetreau G."/>
            <person name="Wang Y."/>
            <person name="Xiong G.H."/>
            <person name="Traut W."/>
            <person name="Walsh T.K."/>
            <person name="Worley K.C."/>
            <person name="Wu D."/>
            <person name="Wu W."/>
            <person name="Wu Y.Q."/>
            <person name="Zhang X."/>
            <person name="Zou Z."/>
            <person name="Zucker H."/>
            <person name="Briscoe A.D."/>
            <person name="Burmester T."/>
            <person name="Clem R.J."/>
            <person name="Feyereisen R."/>
            <person name="Grimmelikhuijzen C.J.P."/>
            <person name="Hamodrakas S.J."/>
            <person name="Hansson B.S."/>
            <person name="Huguet E."/>
            <person name="Jermiin L.S."/>
            <person name="Lan Q."/>
            <person name="Lehman H.K."/>
            <person name="Lorenzen M."/>
            <person name="Merzendorfer H."/>
            <person name="Michalopoulos I."/>
            <person name="Morton D.B."/>
            <person name="Muthukrishnan S."/>
            <person name="Oakeshott J.G."/>
            <person name="Palmer W."/>
            <person name="Park Y."/>
            <person name="Passarelli A.L."/>
            <person name="Rozas J."/>
            <person name="Schwartz L.M."/>
            <person name="Smith W."/>
            <person name="Southgate A."/>
            <person name="Vilcinskas A."/>
            <person name="Vogt R."/>
            <person name="Wang P."/>
            <person name="Werren J."/>
            <person name="Yu X.Q."/>
            <person name="Zhou J.J."/>
            <person name="Brown S.J."/>
            <person name="Scherer S.E."/>
            <person name="Richards S."/>
            <person name="Blissard G.W."/>
        </authorList>
    </citation>
    <scope>NUCLEOTIDE SEQUENCE</scope>
</reference>
<evidence type="ECO:0000256" key="5">
    <source>
        <dbReference type="ARBA" id="ARBA00022490"/>
    </source>
</evidence>
<evidence type="ECO:0000256" key="7">
    <source>
        <dbReference type="ARBA" id="ARBA00022598"/>
    </source>
</evidence>
<comment type="caution">
    <text evidence="15">The sequence shown here is derived from an EMBL/GenBank/DDBJ whole genome shotgun (WGS) entry which is preliminary data.</text>
</comment>
<evidence type="ECO:0000313" key="16">
    <source>
        <dbReference type="Proteomes" id="UP000791440"/>
    </source>
</evidence>